<accession>A0ABV2PSE4</accession>
<keyword evidence="1" id="KW-0732">Signal</keyword>
<evidence type="ECO:0008006" key="4">
    <source>
        <dbReference type="Google" id="ProtNLM"/>
    </source>
</evidence>
<feature type="signal peptide" evidence="1">
    <location>
        <begin position="1"/>
        <end position="42"/>
    </location>
</feature>
<protein>
    <recommendedName>
        <fullName evidence="4">Oar protein</fullName>
    </recommendedName>
</protein>
<proteinExistence type="predicted"/>
<dbReference type="EMBL" id="JBEPSD010000001">
    <property type="protein sequence ID" value="MET4567773.1"/>
    <property type="molecule type" value="Genomic_DNA"/>
</dbReference>
<dbReference type="InterPro" id="IPR013784">
    <property type="entry name" value="Carb-bd-like_fold"/>
</dbReference>
<name>A0ABV2PSE4_9GAMM</name>
<gene>
    <name evidence="2" type="ORF">ABIE04_000100</name>
</gene>
<sequence length="133" mass="13786">MNNNSSLSSNRPRHRRGFSLQSLAMAAVIGVCGAAGSAAVHAQATAGHVFGQAPAGDTISAQSTTSGFQRQVQADAKGRYSIGPLPVGVYTVTLEENDRPVVKHVNVPVVVGRGIKVDFDCDQGQCAQLASKP</sequence>
<dbReference type="Proteomes" id="UP001549251">
    <property type="component" value="Unassembled WGS sequence"/>
</dbReference>
<dbReference type="RefSeq" id="WP_354546647.1">
    <property type="nucleotide sequence ID" value="NZ_JBEPSD010000001.1"/>
</dbReference>
<comment type="caution">
    <text evidence="2">The sequence shown here is derived from an EMBL/GenBank/DDBJ whole genome shotgun (WGS) entry which is preliminary data.</text>
</comment>
<evidence type="ECO:0000313" key="3">
    <source>
        <dbReference type="Proteomes" id="UP001549251"/>
    </source>
</evidence>
<dbReference type="SUPFAM" id="SSF49452">
    <property type="entry name" value="Starch-binding domain-like"/>
    <property type="match status" value="1"/>
</dbReference>
<organism evidence="2 3">
    <name type="scientific">Rhodanobacter soli</name>
    <dbReference type="NCBI Taxonomy" id="590609"/>
    <lineage>
        <taxon>Bacteria</taxon>
        <taxon>Pseudomonadati</taxon>
        <taxon>Pseudomonadota</taxon>
        <taxon>Gammaproteobacteria</taxon>
        <taxon>Lysobacterales</taxon>
        <taxon>Rhodanobacteraceae</taxon>
        <taxon>Rhodanobacter</taxon>
    </lineage>
</organism>
<evidence type="ECO:0000313" key="2">
    <source>
        <dbReference type="EMBL" id="MET4567773.1"/>
    </source>
</evidence>
<evidence type="ECO:0000256" key="1">
    <source>
        <dbReference type="SAM" id="SignalP"/>
    </source>
</evidence>
<dbReference type="Gene3D" id="2.60.40.1120">
    <property type="entry name" value="Carboxypeptidase-like, regulatory domain"/>
    <property type="match status" value="1"/>
</dbReference>
<feature type="chain" id="PRO_5046161055" description="Oar protein" evidence="1">
    <location>
        <begin position="43"/>
        <end position="133"/>
    </location>
</feature>
<keyword evidence="3" id="KW-1185">Reference proteome</keyword>
<reference evidence="2 3" key="1">
    <citation type="submission" date="2024-06" db="EMBL/GenBank/DDBJ databases">
        <title>Sorghum-associated microbial communities from plants grown in Nebraska, USA.</title>
        <authorList>
            <person name="Schachtman D."/>
        </authorList>
    </citation>
    <scope>NUCLEOTIDE SEQUENCE [LARGE SCALE GENOMIC DNA]</scope>
    <source>
        <strain evidence="2 3">1757</strain>
    </source>
</reference>